<sequence>MASSKSDYWNQYYARPATNARPVPSQFAVFVAGELGGPHRVIEFGCGTGRDSLFFASYGHQVTAIDSSTTAIEHGQALASELGEKVDFIQADVNTPDLPSLITEAGDRTAIYARFFVHAITEEEQGTFLDSAAALTKSGDVMAVEYRTIRDQSGTKETDSHYRRFVNPADFDHAAAQRGFRVQYAVEGFGFAKYKHDDAYVARRLLVRD</sequence>
<accession>A0A516Q006</accession>
<dbReference type="EMBL" id="CP041692">
    <property type="protein sequence ID" value="QDP96551.1"/>
    <property type="molecule type" value="Genomic_DNA"/>
</dbReference>
<dbReference type="Pfam" id="PF13649">
    <property type="entry name" value="Methyltransf_25"/>
    <property type="match status" value="1"/>
</dbReference>
<name>A0A516Q006_9ACTN</name>
<dbReference type="CDD" id="cd02440">
    <property type="entry name" value="AdoMet_MTases"/>
    <property type="match status" value="1"/>
</dbReference>
<evidence type="ECO:0000256" key="1">
    <source>
        <dbReference type="ARBA" id="ARBA00022603"/>
    </source>
</evidence>
<evidence type="ECO:0000313" key="5">
    <source>
        <dbReference type="Proteomes" id="UP000319263"/>
    </source>
</evidence>
<evidence type="ECO:0000313" key="4">
    <source>
        <dbReference type="EMBL" id="QDP96551.1"/>
    </source>
</evidence>
<evidence type="ECO:0000256" key="2">
    <source>
        <dbReference type="ARBA" id="ARBA00022679"/>
    </source>
</evidence>
<dbReference type="KEGG" id="mik:FOE78_12115"/>
<dbReference type="Gene3D" id="3.40.50.150">
    <property type="entry name" value="Vaccinia Virus protein VP39"/>
    <property type="match status" value="1"/>
</dbReference>
<dbReference type="GO" id="GO:0032259">
    <property type="term" value="P:methylation"/>
    <property type="evidence" value="ECO:0007669"/>
    <property type="project" value="UniProtKB-KW"/>
</dbReference>
<dbReference type="RefSeq" id="WP_143986514.1">
    <property type="nucleotide sequence ID" value="NZ_CP041692.1"/>
</dbReference>
<dbReference type="OrthoDB" id="9805171at2"/>
<dbReference type="InterPro" id="IPR029063">
    <property type="entry name" value="SAM-dependent_MTases_sf"/>
</dbReference>
<reference evidence="4 5" key="1">
    <citation type="submission" date="2019-07" db="EMBL/GenBank/DDBJ databases">
        <title>Microlunatus dokdonensis sp. nov. isolated from the rhizospheric soil of the wild plant Elymus tsukushiensis.</title>
        <authorList>
            <person name="Ghim S.-Y."/>
            <person name="Hwang Y.-J."/>
            <person name="Son J.-S."/>
            <person name="Shin J.-H."/>
        </authorList>
    </citation>
    <scope>NUCLEOTIDE SEQUENCE [LARGE SCALE GENOMIC DNA]</scope>
    <source>
        <strain evidence="4 5">KUDC0627</strain>
    </source>
</reference>
<dbReference type="PANTHER" id="PTHR43861">
    <property type="entry name" value="TRANS-ACONITATE 2-METHYLTRANSFERASE-RELATED"/>
    <property type="match status" value="1"/>
</dbReference>
<dbReference type="PANTHER" id="PTHR43861:SF1">
    <property type="entry name" value="TRANS-ACONITATE 2-METHYLTRANSFERASE"/>
    <property type="match status" value="1"/>
</dbReference>
<protein>
    <submittedName>
        <fullName evidence="4">Class I SAM-dependent methyltransferase</fullName>
    </submittedName>
</protein>
<keyword evidence="5" id="KW-1185">Reference proteome</keyword>
<evidence type="ECO:0000259" key="3">
    <source>
        <dbReference type="Pfam" id="PF13649"/>
    </source>
</evidence>
<organism evidence="4 5">
    <name type="scientific">Microlunatus elymi</name>
    <dbReference type="NCBI Taxonomy" id="2596828"/>
    <lineage>
        <taxon>Bacteria</taxon>
        <taxon>Bacillati</taxon>
        <taxon>Actinomycetota</taxon>
        <taxon>Actinomycetes</taxon>
        <taxon>Propionibacteriales</taxon>
        <taxon>Propionibacteriaceae</taxon>
        <taxon>Microlunatus</taxon>
    </lineage>
</organism>
<keyword evidence="1 4" id="KW-0489">Methyltransferase</keyword>
<keyword evidence="2 4" id="KW-0808">Transferase</keyword>
<dbReference type="InterPro" id="IPR041698">
    <property type="entry name" value="Methyltransf_25"/>
</dbReference>
<dbReference type="AlphaFoldDB" id="A0A516Q006"/>
<dbReference type="GO" id="GO:0008168">
    <property type="term" value="F:methyltransferase activity"/>
    <property type="evidence" value="ECO:0007669"/>
    <property type="project" value="UniProtKB-KW"/>
</dbReference>
<gene>
    <name evidence="4" type="ORF">FOE78_12115</name>
</gene>
<feature type="domain" description="Methyltransferase" evidence="3">
    <location>
        <begin position="41"/>
        <end position="139"/>
    </location>
</feature>
<proteinExistence type="predicted"/>
<dbReference type="Proteomes" id="UP000319263">
    <property type="component" value="Chromosome"/>
</dbReference>
<dbReference type="SUPFAM" id="SSF53335">
    <property type="entry name" value="S-adenosyl-L-methionine-dependent methyltransferases"/>
    <property type="match status" value="1"/>
</dbReference>